<gene>
    <name evidence="10" type="ORF">BOA8489_01237</name>
</gene>
<evidence type="ECO:0000256" key="3">
    <source>
        <dbReference type="ARBA" id="ARBA00022832"/>
    </source>
</evidence>
<dbReference type="Pfam" id="PF00501">
    <property type="entry name" value="AMP-binding"/>
    <property type="match status" value="1"/>
</dbReference>
<dbReference type="GO" id="GO:0006631">
    <property type="term" value="P:fatty acid metabolic process"/>
    <property type="evidence" value="ECO:0007669"/>
    <property type="project" value="UniProtKB-KW"/>
</dbReference>
<dbReference type="Proteomes" id="UP000201838">
    <property type="component" value="Unassembled WGS sequence"/>
</dbReference>
<dbReference type="EC" id="6.2.1.44" evidence="6"/>
<evidence type="ECO:0000259" key="9">
    <source>
        <dbReference type="Pfam" id="PF13193"/>
    </source>
</evidence>
<dbReference type="CDD" id="cd12118">
    <property type="entry name" value="ttLC_FACS_AEE21_like"/>
    <property type="match status" value="1"/>
</dbReference>
<evidence type="ECO:0000256" key="7">
    <source>
        <dbReference type="ARBA" id="ARBA00067668"/>
    </source>
</evidence>
<comment type="similarity">
    <text evidence="1">Belongs to the ATP-dependent AMP-binding enzyme family.</text>
</comment>
<dbReference type="Pfam" id="PF13193">
    <property type="entry name" value="AMP-binding_C"/>
    <property type="match status" value="1"/>
</dbReference>
<evidence type="ECO:0000256" key="2">
    <source>
        <dbReference type="ARBA" id="ARBA00022598"/>
    </source>
</evidence>
<dbReference type="PANTHER" id="PTHR43859">
    <property type="entry name" value="ACYL-ACTIVATING ENZYME"/>
    <property type="match status" value="1"/>
</dbReference>
<evidence type="ECO:0000256" key="1">
    <source>
        <dbReference type="ARBA" id="ARBA00006432"/>
    </source>
</evidence>
<evidence type="ECO:0000259" key="8">
    <source>
        <dbReference type="Pfam" id="PF00501"/>
    </source>
</evidence>
<dbReference type="GO" id="GO:0016874">
    <property type="term" value="F:ligase activity"/>
    <property type="evidence" value="ECO:0007669"/>
    <property type="project" value="UniProtKB-KW"/>
</dbReference>
<evidence type="ECO:0000313" key="11">
    <source>
        <dbReference type="Proteomes" id="UP000201838"/>
    </source>
</evidence>
<dbReference type="InterPro" id="IPR042099">
    <property type="entry name" value="ANL_N_sf"/>
</dbReference>
<feature type="domain" description="AMP-binding enzyme C-terminal" evidence="9">
    <location>
        <begin position="451"/>
        <end position="525"/>
    </location>
</feature>
<dbReference type="InterPro" id="IPR000873">
    <property type="entry name" value="AMP-dep_synth/lig_dom"/>
</dbReference>
<dbReference type="AlphaFoldDB" id="A0A238IZQ0"/>
<evidence type="ECO:0000313" key="10">
    <source>
        <dbReference type="EMBL" id="SMX23134.1"/>
    </source>
</evidence>
<dbReference type="EMBL" id="FXXQ01000003">
    <property type="protein sequence ID" value="SMX23134.1"/>
    <property type="molecule type" value="Genomic_DNA"/>
</dbReference>
<evidence type="ECO:0000256" key="4">
    <source>
        <dbReference type="ARBA" id="ARBA00023098"/>
    </source>
</evidence>
<dbReference type="NCBIfam" id="NF006020">
    <property type="entry name" value="PRK08162.1"/>
    <property type="match status" value="1"/>
</dbReference>
<dbReference type="FunFam" id="3.30.300.30:FF:000008">
    <property type="entry name" value="2,3-dihydroxybenzoate-AMP ligase"/>
    <property type="match status" value="1"/>
</dbReference>
<evidence type="ECO:0000256" key="6">
    <source>
        <dbReference type="ARBA" id="ARBA00066616"/>
    </source>
</evidence>
<dbReference type="PROSITE" id="PS00455">
    <property type="entry name" value="AMP_BINDING"/>
    <property type="match status" value="1"/>
</dbReference>
<keyword evidence="3" id="KW-0276">Fatty acid metabolism</keyword>
<protein>
    <recommendedName>
        <fullName evidence="7">3-methylmercaptopropionyl-CoA ligase</fullName>
        <ecNumber evidence="6">6.2.1.44</ecNumber>
    </recommendedName>
</protein>
<comment type="catalytic activity">
    <reaction evidence="5">
        <text>3-(methylsulfanyl)propanoate + ATP + CoA = 3-(methylsulfanyl)propanoyl-CoA + AMP + diphosphate</text>
        <dbReference type="Rhea" id="RHEA:43052"/>
        <dbReference type="ChEBI" id="CHEBI:30616"/>
        <dbReference type="ChEBI" id="CHEBI:33019"/>
        <dbReference type="ChEBI" id="CHEBI:49016"/>
        <dbReference type="ChEBI" id="CHEBI:57287"/>
        <dbReference type="ChEBI" id="CHEBI:82815"/>
        <dbReference type="ChEBI" id="CHEBI:456215"/>
        <dbReference type="EC" id="6.2.1.44"/>
    </reaction>
    <physiologicalReaction direction="left-to-right" evidence="5">
        <dbReference type="Rhea" id="RHEA:43053"/>
    </physiologicalReaction>
</comment>
<dbReference type="SUPFAM" id="SSF56801">
    <property type="entry name" value="Acetyl-CoA synthetase-like"/>
    <property type="match status" value="1"/>
</dbReference>
<accession>A0A238IZQ0</accession>
<dbReference type="RefSeq" id="WP_093973128.1">
    <property type="nucleotide sequence ID" value="NZ_FXXQ01000003.1"/>
</dbReference>
<organism evidence="10 11">
    <name type="scientific">Boseongicola aestuarii</name>
    <dbReference type="NCBI Taxonomy" id="1470561"/>
    <lineage>
        <taxon>Bacteria</taxon>
        <taxon>Pseudomonadati</taxon>
        <taxon>Pseudomonadota</taxon>
        <taxon>Alphaproteobacteria</taxon>
        <taxon>Rhodobacterales</taxon>
        <taxon>Paracoccaceae</taxon>
        <taxon>Boseongicola</taxon>
    </lineage>
</organism>
<evidence type="ECO:0000256" key="5">
    <source>
        <dbReference type="ARBA" id="ARBA00051915"/>
    </source>
</evidence>
<keyword evidence="2 10" id="KW-0436">Ligase</keyword>
<dbReference type="InterPro" id="IPR020845">
    <property type="entry name" value="AMP-binding_CS"/>
</dbReference>
<dbReference type="InterPro" id="IPR025110">
    <property type="entry name" value="AMP-bd_C"/>
</dbReference>
<proteinExistence type="inferred from homology"/>
<feature type="domain" description="AMP-dependent synthetase/ligase" evidence="8">
    <location>
        <begin position="25"/>
        <end position="401"/>
    </location>
</feature>
<reference evidence="10 11" key="1">
    <citation type="submission" date="2017-05" db="EMBL/GenBank/DDBJ databases">
        <authorList>
            <person name="Song R."/>
            <person name="Chenine A.L."/>
            <person name="Ruprecht R.M."/>
        </authorList>
    </citation>
    <scope>NUCLEOTIDE SEQUENCE [LARGE SCALE GENOMIC DNA]</scope>
    <source>
        <strain evidence="10 11">CECT 8489</strain>
    </source>
</reference>
<name>A0A238IZQ0_9RHOB</name>
<sequence>MQSHYDKPSANMANYVPLSPISHLNRAAAVHGKRPAVVYGDVRYDWRMFADRVRAVAGGLQAHGIGKGDTVSVICPNIPELFELSFAIPMIGAVLNTINTRLEAETIGYIIGHADTKLVIADSTLGTLVHAAFDFLGKTLPLVTIRDAQGPDAGTVGDSDYDQLLGGPSFDGDGLPNDEWQAIALNYTSGTSGRPKGVIYHHRGAALMAMGTINAWQVPHYASYLSIVPMFHCNGWCHPWMLPLVGGKMVFTRDPVPQRIFEAIAAEQITHFGAAPIVLQMLAESPHSPSTPYDPRIRVMTAGAPPPPAILEKTGAMGLDVMQVYGLTETYGHISQCLWQEDWDDLTPAEQAELQAHQGVAFPMVEDVRVIDRETGNPIPMDGETQGEIAIRANTVMKGYYKDDAASAEAFSGGWFWSGDAAVVHANGYMQVRDRLKDVIISGGENISSVEVEAVLYRHPDVQAAAVVAKPDQKWGEVPCAYVELREGKTPSDQDIITFCRGHLAGFKTPKSVVFGELPKTATGKIKKFELRQLARAEGQS</sequence>
<dbReference type="Gene3D" id="3.30.300.30">
    <property type="match status" value="1"/>
</dbReference>
<keyword evidence="11" id="KW-1185">Reference proteome</keyword>
<keyword evidence="4" id="KW-0443">Lipid metabolism</keyword>
<dbReference type="Gene3D" id="3.40.50.12780">
    <property type="entry name" value="N-terminal domain of ligase-like"/>
    <property type="match status" value="1"/>
</dbReference>
<dbReference type="OrthoDB" id="9803968at2"/>
<dbReference type="InterPro" id="IPR045851">
    <property type="entry name" value="AMP-bd_C_sf"/>
</dbReference>
<dbReference type="PANTHER" id="PTHR43859:SF4">
    <property type="entry name" value="BUTANOATE--COA LIGASE AAE1-RELATED"/>
    <property type="match status" value="1"/>
</dbReference>